<evidence type="ECO:0000256" key="3">
    <source>
        <dbReference type="RuleBase" id="RU000363"/>
    </source>
</evidence>
<proteinExistence type="inferred from homology"/>
<sequence>MQDFTGKVAVITGAASGIGRALTEKCLAEGMQVVMADIEEKALQQAVKELQAAGQNAILPVKTNVAILDEIENLKQQAVDNFGAVHLLFNNAGVGGGGNAWDSTEKDWEWVLGVNLWSVIHGLRVFVPQMIAQDTQCHIVNTASVAGLLGASTNAGYAVTKHGVVALTEILYRDLEAQNLKIGASVLCPGLIDTRIMDSGRNRPASLINDEVPAALTQEQEAGRAAFAAALKEGMKPEQLAEIVFAGIRANQLYIQTHDVFNPMILTRANNITTGTNPSPINLI</sequence>
<gene>
    <name evidence="4" type="ORF">HQ497_13120</name>
</gene>
<reference evidence="4" key="1">
    <citation type="submission" date="2020-05" db="EMBL/GenBank/DDBJ databases">
        <title>Sulfur intermediates as new biogeochemical hubs in an aquatic model microbial ecosystem.</title>
        <authorList>
            <person name="Vigneron A."/>
        </authorList>
    </citation>
    <scope>NUCLEOTIDE SEQUENCE</scope>
    <source>
        <strain evidence="4">Bin.250</strain>
    </source>
</reference>
<dbReference type="AlphaFoldDB" id="A0A972W1L9"/>
<dbReference type="PRINTS" id="PR00081">
    <property type="entry name" value="GDHRDH"/>
</dbReference>
<evidence type="ECO:0000313" key="5">
    <source>
        <dbReference type="Proteomes" id="UP000754644"/>
    </source>
</evidence>
<comment type="caution">
    <text evidence="4">The sequence shown here is derived from an EMBL/GenBank/DDBJ whole genome shotgun (WGS) entry which is preliminary data.</text>
</comment>
<dbReference type="PRINTS" id="PR00080">
    <property type="entry name" value="SDRFAMILY"/>
</dbReference>
<organism evidence="4 5">
    <name type="scientific">SAR86 cluster bacterium</name>
    <dbReference type="NCBI Taxonomy" id="2030880"/>
    <lineage>
        <taxon>Bacteria</taxon>
        <taxon>Pseudomonadati</taxon>
        <taxon>Pseudomonadota</taxon>
        <taxon>Gammaproteobacteria</taxon>
        <taxon>SAR86 cluster</taxon>
    </lineage>
</organism>
<evidence type="ECO:0000256" key="2">
    <source>
        <dbReference type="ARBA" id="ARBA00023002"/>
    </source>
</evidence>
<dbReference type="EMBL" id="JABMOJ010000494">
    <property type="protein sequence ID" value="NQV66295.1"/>
    <property type="molecule type" value="Genomic_DNA"/>
</dbReference>
<dbReference type="NCBIfam" id="NF004843">
    <property type="entry name" value="PRK06194.1"/>
    <property type="match status" value="1"/>
</dbReference>
<dbReference type="Pfam" id="PF00106">
    <property type="entry name" value="adh_short"/>
    <property type="match status" value="1"/>
</dbReference>
<comment type="similarity">
    <text evidence="1 3">Belongs to the short-chain dehydrogenases/reductases (SDR) family.</text>
</comment>
<dbReference type="Proteomes" id="UP000754644">
    <property type="component" value="Unassembled WGS sequence"/>
</dbReference>
<dbReference type="CDD" id="cd05233">
    <property type="entry name" value="SDR_c"/>
    <property type="match status" value="1"/>
</dbReference>
<dbReference type="InterPro" id="IPR002347">
    <property type="entry name" value="SDR_fam"/>
</dbReference>
<evidence type="ECO:0000313" key="4">
    <source>
        <dbReference type="EMBL" id="NQV66295.1"/>
    </source>
</evidence>
<keyword evidence="2" id="KW-0560">Oxidoreductase</keyword>
<dbReference type="InterPro" id="IPR036291">
    <property type="entry name" value="NAD(P)-bd_dom_sf"/>
</dbReference>
<dbReference type="GO" id="GO:0016491">
    <property type="term" value="F:oxidoreductase activity"/>
    <property type="evidence" value="ECO:0007669"/>
    <property type="project" value="UniProtKB-KW"/>
</dbReference>
<name>A0A972W1L9_9GAMM</name>
<dbReference type="PANTHER" id="PTHR43391:SF26">
    <property type="entry name" value="BLL7251 PROTEIN"/>
    <property type="match status" value="1"/>
</dbReference>
<evidence type="ECO:0000256" key="1">
    <source>
        <dbReference type="ARBA" id="ARBA00006484"/>
    </source>
</evidence>
<protein>
    <submittedName>
        <fullName evidence="4">SDR family NAD(P)-dependent oxidoreductase</fullName>
    </submittedName>
</protein>
<accession>A0A972W1L9</accession>
<dbReference type="Gene3D" id="3.40.50.720">
    <property type="entry name" value="NAD(P)-binding Rossmann-like Domain"/>
    <property type="match status" value="1"/>
</dbReference>
<dbReference type="PANTHER" id="PTHR43391">
    <property type="entry name" value="RETINOL DEHYDROGENASE-RELATED"/>
    <property type="match status" value="1"/>
</dbReference>
<dbReference type="SUPFAM" id="SSF51735">
    <property type="entry name" value="NAD(P)-binding Rossmann-fold domains"/>
    <property type="match status" value="1"/>
</dbReference>